<dbReference type="OrthoDB" id="1865464at2759"/>
<dbReference type="GO" id="GO:0003723">
    <property type="term" value="F:RNA binding"/>
    <property type="evidence" value="ECO:0007669"/>
    <property type="project" value="InterPro"/>
</dbReference>
<dbReference type="KEGG" id="jcu:105650738"/>
<dbReference type="Gene3D" id="1.25.40.10">
    <property type="entry name" value="Tetratricopeptide repeat domain"/>
    <property type="match status" value="3"/>
</dbReference>
<sequence>MRNQAILTSATLSALLQGRIPIPHLLQIHAKVFRLDAHQDNLIATRLIGHYPSKFSIRLFNQIQNPNLFPFNAIIRVLAHEGDFHGSFLLFRRLKRQHLYPNDLTFSFILKACFGSKNVFYVEQVHTHIFKVGFITDPFVCNALLALYAKGFKDLVSARMLFDEMPEKGVVCCWTSLIAGFAQSGYAEEALRFFRLMVKENLSPEDDTLVSVLSACSSLEIHQIEKWLTLLLELINEIDSKIRDSVNNVLVYLYGKWGNIEKSRERFDDISDDGKRSVLPWNSMINAYVQNGDSLGGLNLFRLMIMDPTCRPNHVTMVSVLSACAQIGDLELGMWVHQYMKSRGQKGVLQSNRILATAFIDMYSKCGSLDKAKDVFNQMVSKDVVSFNAMIMGLAINGEGVKAVNLFSKMQEFGLHPNPGTFLGLLWACSHSGLSDEGQKIFLDMSSRFLVRPKLEHYACYIDLLAREGHLEEAFKVTTSMPFKPNNFVWGALLGGCLLHYKVDLAKIIYKRLVEVDPANSAGYVMLANIFAVDHKWNDVSALRWFMREKGVKKQPGCSWINVNGIVHEFLVGSPSHPQMESIYHILHGLVRDMKNANP</sequence>
<dbReference type="NCBIfam" id="TIGR00756">
    <property type="entry name" value="PPR"/>
    <property type="match status" value="5"/>
</dbReference>
<gene>
    <name evidence="3" type="ORF">JCGZ_16282</name>
</gene>
<protein>
    <recommendedName>
        <fullName evidence="5">Pentatricopeptide repeat-containing protein</fullName>
    </recommendedName>
</protein>
<organism evidence="3 4">
    <name type="scientific">Jatropha curcas</name>
    <name type="common">Barbados nut</name>
    <dbReference type="NCBI Taxonomy" id="180498"/>
    <lineage>
        <taxon>Eukaryota</taxon>
        <taxon>Viridiplantae</taxon>
        <taxon>Streptophyta</taxon>
        <taxon>Embryophyta</taxon>
        <taxon>Tracheophyta</taxon>
        <taxon>Spermatophyta</taxon>
        <taxon>Magnoliopsida</taxon>
        <taxon>eudicotyledons</taxon>
        <taxon>Gunneridae</taxon>
        <taxon>Pentapetalae</taxon>
        <taxon>rosids</taxon>
        <taxon>fabids</taxon>
        <taxon>Malpighiales</taxon>
        <taxon>Euphorbiaceae</taxon>
        <taxon>Crotonoideae</taxon>
        <taxon>Jatropheae</taxon>
        <taxon>Jatropha</taxon>
    </lineage>
</organism>
<keyword evidence="1" id="KW-0677">Repeat</keyword>
<dbReference type="FunFam" id="1.25.40.10:FF:000344">
    <property type="entry name" value="Pentatricopeptide repeat-containing protein"/>
    <property type="match status" value="1"/>
</dbReference>
<feature type="repeat" description="PPR" evidence="2">
    <location>
        <begin position="383"/>
        <end position="417"/>
    </location>
</feature>
<dbReference type="FunFam" id="1.25.40.10:FF:000184">
    <property type="entry name" value="Pentatricopeptide repeat-containing protein, chloroplastic"/>
    <property type="match status" value="1"/>
</dbReference>
<proteinExistence type="predicted"/>
<dbReference type="PANTHER" id="PTHR24015:SF1063">
    <property type="entry name" value="OS12G0156900 PROTEIN"/>
    <property type="match status" value="1"/>
</dbReference>
<feature type="repeat" description="PPR" evidence="2">
    <location>
        <begin position="170"/>
        <end position="204"/>
    </location>
</feature>
<evidence type="ECO:0008006" key="5">
    <source>
        <dbReference type="Google" id="ProtNLM"/>
    </source>
</evidence>
<dbReference type="InterPro" id="IPR046848">
    <property type="entry name" value="E_motif"/>
</dbReference>
<dbReference type="AlphaFoldDB" id="A0A067LJI3"/>
<evidence type="ECO:0000256" key="2">
    <source>
        <dbReference type="PROSITE-ProRule" id="PRU00708"/>
    </source>
</evidence>
<accession>A0A067LJI3</accession>
<dbReference type="Pfam" id="PF20431">
    <property type="entry name" value="E_motif"/>
    <property type="match status" value="1"/>
</dbReference>
<dbReference type="SUPFAM" id="SSF48452">
    <property type="entry name" value="TPR-like"/>
    <property type="match status" value="1"/>
</dbReference>
<dbReference type="GO" id="GO:0009451">
    <property type="term" value="P:RNA modification"/>
    <property type="evidence" value="ECO:0007669"/>
    <property type="project" value="InterPro"/>
</dbReference>
<dbReference type="PANTHER" id="PTHR24015">
    <property type="entry name" value="OS07G0578800 PROTEIN-RELATED"/>
    <property type="match status" value="1"/>
</dbReference>
<dbReference type="Pfam" id="PF13812">
    <property type="entry name" value="PPR_3"/>
    <property type="match status" value="1"/>
</dbReference>
<dbReference type="Proteomes" id="UP000027138">
    <property type="component" value="Unassembled WGS sequence"/>
</dbReference>
<feature type="repeat" description="PPR" evidence="2">
    <location>
        <begin position="67"/>
        <end position="101"/>
    </location>
</feature>
<evidence type="ECO:0000313" key="4">
    <source>
        <dbReference type="Proteomes" id="UP000027138"/>
    </source>
</evidence>
<dbReference type="PROSITE" id="PS51375">
    <property type="entry name" value="PPR"/>
    <property type="match status" value="3"/>
</dbReference>
<dbReference type="InterPro" id="IPR002885">
    <property type="entry name" value="PPR_rpt"/>
</dbReference>
<dbReference type="EMBL" id="KK914251">
    <property type="protein sequence ID" value="KDP44449.1"/>
    <property type="molecule type" value="Genomic_DNA"/>
</dbReference>
<evidence type="ECO:0000256" key="1">
    <source>
        <dbReference type="ARBA" id="ARBA00022737"/>
    </source>
</evidence>
<reference evidence="3 4" key="1">
    <citation type="journal article" date="2014" name="PLoS ONE">
        <title>Global Analysis of Gene Expression Profiles in Physic Nut (Jatropha curcas L.) Seedlings Exposed to Salt Stress.</title>
        <authorList>
            <person name="Zhang L."/>
            <person name="Zhang C."/>
            <person name="Wu P."/>
            <person name="Chen Y."/>
            <person name="Li M."/>
            <person name="Jiang H."/>
            <person name="Wu G."/>
        </authorList>
    </citation>
    <scope>NUCLEOTIDE SEQUENCE [LARGE SCALE GENOMIC DNA]</scope>
    <source>
        <strain evidence="4">cv. GZQX0401</strain>
        <tissue evidence="3">Young leaves</tissue>
    </source>
</reference>
<dbReference type="Pfam" id="PF13041">
    <property type="entry name" value="PPR_2"/>
    <property type="match status" value="1"/>
</dbReference>
<dbReference type="Pfam" id="PF01535">
    <property type="entry name" value="PPR"/>
    <property type="match status" value="3"/>
</dbReference>
<dbReference type="InterPro" id="IPR046960">
    <property type="entry name" value="PPR_At4g14850-like_plant"/>
</dbReference>
<keyword evidence="4" id="KW-1185">Reference proteome</keyword>
<evidence type="ECO:0000313" key="3">
    <source>
        <dbReference type="EMBL" id="KDP44449.1"/>
    </source>
</evidence>
<dbReference type="InterPro" id="IPR011990">
    <property type="entry name" value="TPR-like_helical_dom_sf"/>
</dbReference>
<name>A0A067LJI3_JATCU</name>